<dbReference type="SUPFAM" id="SSF81296">
    <property type="entry name" value="E set domains"/>
    <property type="match status" value="2"/>
</dbReference>
<dbReference type="SMART" id="SM00642">
    <property type="entry name" value="Aamy"/>
    <property type="match status" value="1"/>
</dbReference>
<dbReference type="Gene3D" id="2.60.40.10">
    <property type="entry name" value="Immunoglobulins"/>
    <property type="match status" value="2"/>
</dbReference>
<keyword evidence="4 9" id="KW-0321">Glycogen metabolism</keyword>
<reference evidence="12 13" key="1">
    <citation type="submission" date="2023-07" db="EMBL/GenBank/DDBJ databases">
        <authorList>
            <person name="Girao M."/>
            <person name="Carvalho M.F."/>
        </authorList>
    </citation>
    <scope>NUCLEOTIDE SEQUENCE [LARGE SCALE GENOMIC DNA]</scope>
    <source>
        <strain evidence="12 13">66/93</strain>
    </source>
</reference>
<feature type="compositionally biased region" description="Low complexity" evidence="10">
    <location>
        <begin position="34"/>
        <end position="101"/>
    </location>
</feature>
<feature type="compositionally biased region" description="Low complexity" evidence="10">
    <location>
        <begin position="7"/>
        <end position="27"/>
    </location>
</feature>
<sequence>MTSADSTPAAAKTAGTAAPKGTTAARTTTEKAGKAASGAGRTTGAAKAAARVPASGAPSSAGPEPSGGKPAPATRAAKAAGKGTGRAPAKAARGSGTGAPAARRRAAAPDPALLSALDLLVEGRHHDPHSLLGPHAEGRGTVLRALRPGALDVHAVLRDGSRVRLEHLHRGVFSGEVPGKGLGSPPDYRIAARYAEGAAEHVAADPYRFAPTLGELDLHLIGEGRHEELWNALGAHTRVEDTPIGEVPGTGFAVWAPDARGVRVIGDFNHWDGVGSPMRSLGSSGVWELFLPGVGDGALYKFQVLGSDGHWRDKADPMARRTQVPPATASVVTTSSYSWGDQAWTAERKGVEQHRAPMSVYEVHLGSWRPGLGYVELAEQLVAYVTDLGFTHVEFLPVTAHPFDGSWGYQVTSYYAPTPRFGSPDEFRYLVDSLHRAGVGVLLDWVPAHFPKDDWALARFDGTALYEHPDPRRGEHPDWGTLIFNYGRTEVRNFLVANALYWLEEFHVDGLRVDAVASMIYLDYSRDSGAWEPNVFGGRENLEAIGFLKELNTTVYRRNPHVAMIAEESTAYTGVTTPVDRGGLGFGFKWNMGWMHDTLEYVKKEPVHRKYHHGDVTFAMVYAYSENYVLPLSHDEVVHGKRSLFNKPPGDEWQRSATLRALLAFMWSHPGKQLLFMGGEIAQGDEWSHEEGVPWWLLQFEHHAGVQRLVKTLNDLYRPRAALWSRDTDPAGFRWLDGGDHEGNTLSYLRHGDDGSVLACAVNFSPVPRGDRRIGLPSGGRWNAVLNTDETRFGGSGHAAPAHVDAEPTPWHGQPYSAPITLPPLGAVWFEPGR</sequence>
<dbReference type="HAMAP" id="MF_00685">
    <property type="entry name" value="GlgB"/>
    <property type="match status" value="1"/>
</dbReference>
<dbReference type="InterPro" id="IPR004193">
    <property type="entry name" value="Glyco_hydro_13_N"/>
</dbReference>
<dbReference type="NCBIfam" id="NF008967">
    <property type="entry name" value="PRK12313.1"/>
    <property type="match status" value="1"/>
</dbReference>
<dbReference type="Pfam" id="PF02922">
    <property type="entry name" value="CBM_48"/>
    <property type="match status" value="1"/>
</dbReference>
<proteinExistence type="inferred from homology"/>
<evidence type="ECO:0000259" key="11">
    <source>
        <dbReference type="SMART" id="SM00642"/>
    </source>
</evidence>
<comment type="similarity">
    <text evidence="3 9">Belongs to the glycosyl hydrolase 13 family. GlgB subfamily.</text>
</comment>
<dbReference type="Proteomes" id="UP001348641">
    <property type="component" value="Unassembled WGS sequence"/>
</dbReference>
<feature type="region of interest" description="Disordered" evidence="10">
    <location>
        <begin position="1"/>
        <end position="107"/>
    </location>
</feature>
<dbReference type="CDD" id="cd02855">
    <property type="entry name" value="E_set_GBE_prok_N"/>
    <property type="match status" value="1"/>
</dbReference>
<evidence type="ECO:0000256" key="1">
    <source>
        <dbReference type="ARBA" id="ARBA00000826"/>
    </source>
</evidence>
<dbReference type="GO" id="GO:0003844">
    <property type="term" value="F:1,4-alpha-glucan branching enzyme activity"/>
    <property type="evidence" value="ECO:0007669"/>
    <property type="project" value="UniProtKB-EC"/>
</dbReference>
<accession>A0ABU7KQS2</accession>
<evidence type="ECO:0000256" key="9">
    <source>
        <dbReference type="HAMAP-Rule" id="MF_00685"/>
    </source>
</evidence>
<evidence type="ECO:0000256" key="10">
    <source>
        <dbReference type="SAM" id="MobiDB-lite"/>
    </source>
</evidence>
<dbReference type="NCBIfam" id="TIGR01515">
    <property type="entry name" value="branching_enzym"/>
    <property type="match status" value="1"/>
</dbReference>
<keyword evidence="5 9" id="KW-0328">Glycosyltransferase</keyword>
<dbReference type="CDD" id="cd11322">
    <property type="entry name" value="AmyAc_Glg_BE"/>
    <property type="match status" value="1"/>
</dbReference>
<feature type="region of interest" description="Disordered" evidence="10">
    <location>
        <begin position="794"/>
        <end position="815"/>
    </location>
</feature>
<comment type="pathway">
    <text evidence="2 9">Glycan biosynthesis; glycogen biosynthesis.</text>
</comment>
<dbReference type="InterPro" id="IPR037439">
    <property type="entry name" value="Branching_enzy"/>
</dbReference>
<keyword evidence="7 9" id="KW-0320">Glycogen biosynthesis</keyword>
<protein>
    <recommendedName>
        <fullName evidence="9">1,4-alpha-glucan branching enzyme GlgB</fullName>
        <ecNumber evidence="9">2.4.1.18</ecNumber>
    </recommendedName>
    <alternativeName>
        <fullName evidence="9">1,4-alpha-D-glucan:1,4-alpha-D-glucan 6-glucosyl-transferase</fullName>
    </alternativeName>
    <alternativeName>
        <fullName evidence="9">Alpha-(1-&gt;4)-glucan branching enzyme</fullName>
    </alternativeName>
    <alternativeName>
        <fullName evidence="9">Glycogen branching enzyme</fullName>
        <shortName evidence="9">BE</shortName>
    </alternativeName>
</protein>
<dbReference type="Gene3D" id="3.20.20.80">
    <property type="entry name" value="Glycosidases"/>
    <property type="match status" value="1"/>
</dbReference>
<comment type="function">
    <text evidence="9">Catalyzes the formation of the alpha-1,6-glucosidic linkages in glycogen by scission of a 1,4-alpha-linked oligosaccharide from growing alpha-1,4-glucan chains and the subsequent attachment of the oligosaccharide to the alpha-1,6 position.</text>
</comment>
<dbReference type="NCBIfam" id="NF003811">
    <property type="entry name" value="PRK05402.1"/>
    <property type="match status" value="1"/>
</dbReference>
<dbReference type="InterPro" id="IPR006048">
    <property type="entry name" value="A-amylase/branching_C"/>
</dbReference>
<evidence type="ECO:0000256" key="2">
    <source>
        <dbReference type="ARBA" id="ARBA00004964"/>
    </source>
</evidence>
<evidence type="ECO:0000256" key="6">
    <source>
        <dbReference type="ARBA" id="ARBA00022679"/>
    </source>
</evidence>
<dbReference type="InterPro" id="IPR014756">
    <property type="entry name" value="Ig_E-set"/>
</dbReference>
<dbReference type="Gene3D" id="2.60.40.1180">
    <property type="entry name" value="Golgi alpha-mannosidase II"/>
    <property type="match status" value="1"/>
</dbReference>
<comment type="catalytic activity">
    <reaction evidence="1 9">
        <text>Transfers a segment of a (1-&gt;4)-alpha-D-glucan chain to a primary hydroxy group in a similar glucan chain.</text>
        <dbReference type="EC" id="2.4.1.18"/>
    </reaction>
</comment>
<comment type="subunit">
    <text evidence="9">Monomer.</text>
</comment>
<evidence type="ECO:0000256" key="8">
    <source>
        <dbReference type="ARBA" id="ARBA00023277"/>
    </source>
</evidence>
<evidence type="ECO:0000256" key="7">
    <source>
        <dbReference type="ARBA" id="ARBA00023056"/>
    </source>
</evidence>
<evidence type="ECO:0000256" key="3">
    <source>
        <dbReference type="ARBA" id="ARBA00009000"/>
    </source>
</evidence>
<dbReference type="InterPro" id="IPR013780">
    <property type="entry name" value="Glyco_hydro_b"/>
</dbReference>
<evidence type="ECO:0000313" key="12">
    <source>
        <dbReference type="EMBL" id="MEE2051359.1"/>
    </source>
</evidence>
<evidence type="ECO:0000256" key="5">
    <source>
        <dbReference type="ARBA" id="ARBA00022676"/>
    </source>
</evidence>
<dbReference type="InterPro" id="IPR054169">
    <property type="entry name" value="GlgB_N"/>
</dbReference>
<dbReference type="InterPro" id="IPR006407">
    <property type="entry name" value="GlgB"/>
</dbReference>
<organism evidence="12 13">
    <name type="scientific">Nocardiopsis tropica</name>
    <dbReference type="NCBI Taxonomy" id="109330"/>
    <lineage>
        <taxon>Bacteria</taxon>
        <taxon>Bacillati</taxon>
        <taxon>Actinomycetota</taxon>
        <taxon>Actinomycetes</taxon>
        <taxon>Streptosporangiales</taxon>
        <taxon>Nocardiopsidaceae</taxon>
        <taxon>Nocardiopsis</taxon>
    </lineage>
</organism>
<gene>
    <name evidence="9 12" type="primary">glgB</name>
    <name evidence="12" type="ORF">Q8A49_12735</name>
</gene>
<dbReference type="InterPro" id="IPR017853">
    <property type="entry name" value="GH"/>
</dbReference>
<dbReference type="RefSeq" id="WP_330158503.1">
    <property type="nucleotide sequence ID" value="NZ_BAAAJA010000037.1"/>
</dbReference>
<dbReference type="InterPro" id="IPR013783">
    <property type="entry name" value="Ig-like_fold"/>
</dbReference>
<dbReference type="PANTHER" id="PTHR43651:SF3">
    <property type="entry name" value="1,4-ALPHA-GLUCAN-BRANCHING ENZYME"/>
    <property type="match status" value="1"/>
</dbReference>
<dbReference type="SUPFAM" id="SSF51445">
    <property type="entry name" value="(Trans)glycosidases"/>
    <property type="match status" value="1"/>
</dbReference>
<dbReference type="Pfam" id="PF22019">
    <property type="entry name" value="GlgB_N"/>
    <property type="match status" value="1"/>
</dbReference>
<dbReference type="PIRSF" id="PIRSF000463">
    <property type="entry name" value="GlgB"/>
    <property type="match status" value="1"/>
</dbReference>
<dbReference type="EC" id="2.4.1.18" evidence="9"/>
<keyword evidence="6 9" id="KW-0808">Transferase</keyword>
<comment type="caution">
    <text evidence="12">The sequence shown here is derived from an EMBL/GenBank/DDBJ whole genome shotgun (WGS) entry which is preliminary data.</text>
</comment>
<evidence type="ECO:0000256" key="4">
    <source>
        <dbReference type="ARBA" id="ARBA00022600"/>
    </source>
</evidence>
<dbReference type="InterPro" id="IPR006047">
    <property type="entry name" value="GH13_cat_dom"/>
</dbReference>
<keyword evidence="8 9" id="KW-0119">Carbohydrate metabolism</keyword>
<dbReference type="PANTHER" id="PTHR43651">
    <property type="entry name" value="1,4-ALPHA-GLUCAN-BRANCHING ENZYME"/>
    <property type="match status" value="1"/>
</dbReference>
<dbReference type="Pfam" id="PF00128">
    <property type="entry name" value="Alpha-amylase"/>
    <property type="match status" value="1"/>
</dbReference>
<feature type="domain" description="Glycosyl hydrolase family 13 catalytic" evidence="11">
    <location>
        <begin position="362"/>
        <end position="701"/>
    </location>
</feature>
<evidence type="ECO:0000313" key="13">
    <source>
        <dbReference type="Proteomes" id="UP001348641"/>
    </source>
</evidence>
<name>A0ABU7KQS2_9ACTN</name>
<feature type="active site" description="Proton donor" evidence="9">
    <location>
        <position position="567"/>
    </location>
</feature>
<dbReference type="EMBL" id="JAUUCC010000028">
    <property type="protein sequence ID" value="MEE2051359.1"/>
    <property type="molecule type" value="Genomic_DNA"/>
</dbReference>
<feature type="active site" description="Nucleophile" evidence="9">
    <location>
        <position position="514"/>
    </location>
</feature>
<dbReference type="Pfam" id="PF02806">
    <property type="entry name" value="Alpha-amylase_C"/>
    <property type="match status" value="1"/>
</dbReference>
<dbReference type="SUPFAM" id="SSF51011">
    <property type="entry name" value="Glycosyl hydrolase domain"/>
    <property type="match status" value="1"/>
</dbReference>
<dbReference type="InterPro" id="IPR044143">
    <property type="entry name" value="GlgB_N_E_set_prok"/>
</dbReference>